<evidence type="ECO:0000256" key="4">
    <source>
        <dbReference type="ARBA" id="ARBA00023054"/>
    </source>
</evidence>
<feature type="compositionally biased region" description="Acidic residues" evidence="6">
    <location>
        <begin position="95"/>
        <end position="141"/>
    </location>
</feature>
<dbReference type="Pfam" id="PF05890">
    <property type="entry name" value="Ebp2"/>
    <property type="match status" value="1"/>
</dbReference>
<evidence type="ECO:0000256" key="3">
    <source>
        <dbReference type="ARBA" id="ARBA00022517"/>
    </source>
</evidence>
<dbReference type="GO" id="GO:0034399">
    <property type="term" value="C:nuclear periphery"/>
    <property type="evidence" value="ECO:0007669"/>
    <property type="project" value="TreeGrafter"/>
</dbReference>
<evidence type="ECO:0000256" key="2">
    <source>
        <dbReference type="ARBA" id="ARBA00007336"/>
    </source>
</evidence>
<evidence type="ECO:0000256" key="1">
    <source>
        <dbReference type="ARBA" id="ARBA00004604"/>
    </source>
</evidence>
<dbReference type="GO" id="GO:0030687">
    <property type="term" value="C:preribosome, large subunit precursor"/>
    <property type="evidence" value="ECO:0007669"/>
    <property type="project" value="TreeGrafter"/>
</dbReference>
<dbReference type="PANTHER" id="PTHR13028">
    <property type="entry name" value="RRNA PROCESSING PROTEIN EBNA1-BINDING PROTEIN-RELATED"/>
    <property type="match status" value="1"/>
</dbReference>
<dbReference type="InterPro" id="IPR008610">
    <property type="entry name" value="Ebp2"/>
</dbReference>
<keyword evidence="8" id="KW-1185">Reference proteome</keyword>
<dbReference type="PANTHER" id="PTHR13028:SF0">
    <property type="entry name" value="RRNA-PROCESSING PROTEIN EBP2-RELATED"/>
    <property type="match status" value="1"/>
</dbReference>
<dbReference type="GO" id="GO:0005730">
    <property type="term" value="C:nucleolus"/>
    <property type="evidence" value="ECO:0007669"/>
    <property type="project" value="UniProtKB-SubCell"/>
</dbReference>
<comment type="subcellular location">
    <subcellularLocation>
        <location evidence="1">Nucleus</location>
        <location evidence="1">Nucleolus</location>
    </subcellularLocation>
</comment>
<feature type="compositionally biased region" description="Basic and acidic residues" evidence="6">
    <location>
        <begin position="325"/>
        <end position="335"/>
    </location>
</feature>
<keyword evidence="3" id="KW-0690">Ribosome biogenesis</keyword>
<feature type="compositionally biased region" description="Basic and acidic residues" evidence="6">
    <location>
        <begin position="383"/>
        <end position="407"/>
    </location>
</feature>
<feature type="compositionally biased region" description="Basic residues" evidence="6">
    <location>
        <begin position="22"/>
        <end position="38"/>
    </location>
</feature>
<dbReference type="GO" id="GO:0042273">
    <property type="term" value="P:ribosomal large subunit biogenesis"/>
    <property type="evidence" value="ECO:0007669"/>
    <property type="project" value="TreeGrafter"/>
</dbReference>
<evidence type="ECO:0000313" key="7">
    <source>
        <dbReference type="EMBL" id="TKA69411.1"/>
    </source>
</evidence>
<gene>
    <name evidence="7" type="ORF">B0A55_07840</name>
</gene>
<feature type="region of interest" description="Disordered" evidence="6">
    <location>
        <begin position="325"/>
        <end position="353"/>
    </location>
</feature>
<evidence type="ECO:0000256" key="5">
    <source>
        <dbReference type="ARBA" id="ARBA00023242"/>
    </source>
</evidence>
<keyword evidence="4" id="KW-0175">Coiled coil</keyword>
<protein>
    <recommendedName>
        <fullName evidence="9">rRNA-processing protein EBP2</fullName>
    </recommendedName>
</protein>
<evidence type="ECO:0000313" key="8">
    <source>
        <dbReference type="Proteomes" id="UP000309340"/>
    </source>
</evidence>
<evidence type="ECO:0000256" key="6">
    <source>
        <dbReference type="SAM" id="MobiDB-lite"/>
    </source>
</evidence>
<name>A0A4U0X106_9PEZI</name>
<reference evidence="7 8" key="1">
    <citation type="submission" date="2017-03" db="EMBL/GenBank/DDBJ databases">
        <title>Genomes of endolithic fungi from Antarctica.</title>
        <authorList>
            <person name="Coleine C."/>
            <person name="Masonjones S."/>
            <person name="Stajich J.E."/>
        </authorList>
    </citation>
    <scope>NUCLEOTIDE SEQUENCE [LARGE SCALE GENOMIC DNA]</scope>
    <source>
        <strain evidence="7 8">CCFEE 5184</strain>
    </source>
</reference>
<dbReference type="EMBL" id="NAJQ01000450">
    <property type="protein sequence ID" value="TKA69411.1"/>
    <property type="molecule type" value="Genomic_DNA"/>
</dbReference>
<feature type="compositionally biased region" description="Basic and acidic residues" evidence="6">
    <location>
        <begin position="1"/>
        <end position="21"/>
    </location>
</feature>
<accession>A0A4U0X106</accession>
<dbReference type="Proteomes" id="UP000309340">
    <property type="component" value="Unassembled WGS sequence"/>
</dbReference>
<feature type="region of interest" description="Disordered" evidence="6">
    <location>
        <begin position="1"/>
        <end position="188"/>
    </location>
</feature>
<feature type="compositionally biased region" description="Acidic residues" evidence="6">
    <location>
        <begin position="160"/>
        <end position="175"/>
    </location>
</feature>
<dbReference type="AlphaFoldDB" id="A0A4U0X106"/>
<dbReference type="STRING" id="329884.A0A4U0X106"/>
<feature type="region of interest" description="Disordered" evidence="6">
    <location>
        <begin position="368"/>
        <end position="453"/>
    </location>
</feature>
<keyword evidence="5" id="KW-0539">Nucleus</keyword>
<comment type="similarity">
    <text evidence="2">Belongs to the EBP2 family.</text>
</comment>
<sequence>MPKDRKLKAALERVKGVDHAKEHQKKLQKHAEKRKLKKQRSEVDVGALEETVAGAEEDAEAHELVGDPGESQKEEIAAKWASLMGKANGEADGWATDESEDAEVLGEDEDEEEGDEGEEEGGVIIETFEDESESDSDEDETFYTAAATPPAKVRTNGDAAADEDEDEAEDDEEIPLSDIESLASEDKGDVIPHQRLTINNTAALQRSLKSFALPSGLPFTATQSLTTTEPVEIADVEDDLNRELSFYQQSLHAVKEARIQLKKEGVPFSRPADYFAEMVKSEEQMGKVRQKMVDEAARKKASSDARRQRDLKKFGKAVQVAKLQERDRAKRDTLDKIGALKRKRAGGAELRANEDDMFDVALEDAAVTDKADRAARRAKGAKGGREGGRRGGDDGANRKRQKKDEKFGFGGKKRFAKSNDARSTGEGDGYSVKKMKGGKGAMRPGKSKRAKRV</sequence>
<dbReference type="OrthoDB" id="443772at2759"/>
<comment type="caution">
    <text evidence="7">The sequence shown here is derived from an EMBL/GenBank/DDBJ whole genome shotgun (WGS) entry which is preliminary data.</text>
</comment>
<dbReference type="GO" id="GO:0006364">
    <property type="term" value="P:rRNA processing"/>
    <property type="evidence" value="ECO:0007669"/>
    <property type="project" value="TreeGrafter"/>
</dbReference>
<feature type="compositionally biased region" description="Basic and acidic residues" evidence="6">
    <location>
        <begin position="61"/>
        <end position="77"/>
    </location>
</feature>
<evidence type="ECO:0008006" key="9">
    <source>
        <dbReference type="Google" id="ProtNLM"/>
    </source>
</evidence>
<organism evidence="7 8">
    <name type="scientific">Friedmanniomyces simplex</name>
    <dbReference type="NCBI Taxonomy" id="329884"/>
    <lineage>
        <taxon>Eukaryota</taxon>
        <taxon>Fungi</taxon>
        <taxon>Dikarya</taxon>
        <taxon>Ascomycota</taxon>
        <taxon>Pezizomycotina</taxon>
        <taxon>Dothideomycetes</taxon>
        <taxon>Dothideomycetidae</taxon>
        <taxon>Mycosphaerellales</taxon>
        <taxon>Teratosphaeriaceae</taxon>
        <taxon>Friedmanniomyces</taxon>
    </lineage>
</organism>
<proteinExistence type="inferred from homology"/>